<dbReference type="EMBL" id="KN847496">
    <property type="protein sequence ID" value="KIW15096.1"/>
    <property type="molecule type" value="Genomic_DNA"/>
</dbReference>
<feature type="chain" id="PRO_5002237016" evidence="2">
    <location>
        <begin position="24"/>
        <end position="1117"/>
    </location>
</feature>
<keyword evidence="2" id="KW-0732">Signal</keyword>
<keyword evidence="4" id="KW-1185">Reference proteome</keyword>
<feature type="compositionally biased region" description="Low complexity" evidence="1">
    <location>
        <begin position="361"/>
        <end position="372"/>
    </location>
</feature>
<reference evidence="3 4" key="1">
    <citation type="submission" date="2015-01" db="EMBL/GenBank/DDBJ databases">
        <title>The Genome Sequence of Exophiala spinifera CBS89968.</title>
        <authorList>
            <consortium name="The Broad Institute Genomics Platform"/>
            <person name="Cuomo C."/>
            <person name="de Hoog S."/>
            <person name="Gorbushina A."/>
            <person name="Stielow B."/>
            <person name="Teixiera M."/>
            <person name="Abouelleil A."/>
            <person name="Chapman S.B."/>
            <person name="Priest M."/>
            <person name="Young S.K."/>
            <person name="Wortman J."/>
            <person name="Nusbaum C."/>
            <person name="Birren B."/>
        </authorList>
    </citation>
    <scope>NUCLEOTIDE SEQUENCE [LARGE SCALE GENOMIC DNA]</scope>
    <source>
        <strain evidence="3 4">CBS 89968</strain>
    </source>
</reference>
<sequence length="1117" mass="111812">MKWTKSATNKVALTLLAADMAMADLPTVVEPCPEATSLSIPPVTVTAQYQPISTCAPTTVCVKGTCATKYPLTAFPFVSTVVPFAWNGTTSQLTTVTDIAQPVRASEFLTTLTQVTAAPSLDKRSWVDWFKEKSHAPQSTTLYQTVTRRAMVPYKEIGPLCIPEWEGSGLCEKCEGKSDGSRSQLLDVTECRSGVNVDGKAYEKCVEWYETIIERPAPTSTVTARALCSSEGKIPHAGVYTWTFPQVAPPVTITAPPTTVTVTVKGRPSLHVIPKEVKVIPGKAWNAYVTKSFSGPTTFQFNVYITKVIIFNVPWFTQPAGNTRHIPVPTGGHGGKGRNWWPLPEPSKGGSAGQAWEDWNSVSSTTTSVTSTGGPISQTTSSSSSSSSSSSTSTTSNGSGPTGASTSSSSSSSAASSSSSSSSSAASSSSSSSSSAASSSSSSSSSAASSSSSTSSSSSSAAASSSSSSSSSSSAAAGSSSSSSSSSTSASSTTTPVPTGTGFVLQVSASPVANVKRQETVTRYLAFDSNQVGFAVEARVSAAIVFQGTEGSFISEGQFLGTTRLDTSFIRRLATVPLGFRFWSVVFGFARLDGTTGFCLSDNGRIFAYVAPDTCSSPIVLIPTPIDTASSTSSSASSTQTSSLTSTASSTTGVETTSTSTSSTTEAETTSTSASAASSTTEAETTSTSASAASTTTGAETTSAASSSAASTSESSSTTDSETTSTSTTGAETTSAASSSAASTTASTTEASSTTDAETTSTSTTGAETTSVASTSGAVSSSSTSAAESSSTQGSTTTFTSTASTTSSAPATTSTSGAPICNINANICLDSDLIQANIVATENCPLLGGLTCTLNDLLSLVPALLGSSPNVLTVIAADNQVLGLDISPEQVQAALVSGTLNQVCSALGTVSVTITDPTCPAPPASSSTSSTAAASSSTSAGGNGASSTSAGASSTSAGASSTSASASTSSAGAATTSAATTTANGGATSSASSTSATPTPTCGLQVSLCAGQTLEDVGLNEVTCDTGISGVLCSVTQVLEAALNDCVGDCAVYGQTGTLGVDLNPIIGLQSIQSIQAAVANYPNCQPGGPTVTLSEPTCPVTLLKRNARKARYMRRY</sequence>
<feature type="region of interest" description="Disordered" evidence="1">
    <location>
        <begin position="327"/>
        <end position="497"/>
    </location>
</feature>
<dbReference type="STRING" id="91928.A0A0D1YJF8"/>
<name>A0A0D1YJF8_9EURO</name>
<organism evidence="3 4">
    <name type="scientific">Exophiala spinifera</name>
    <dbReference type="NCBI Taxonomy" id="91928"/>
    <lineage>
        <taxon>Eukaryota</taxon>
        <taxon>Fungi</taxon>
        <taxon>Dikarya</taxon>
        <taxon>Ascomycota</taxon>
        <taxon>Pezizomycotina</taxon>
        <taxon>Eurotiomycetes</taxon>
        <taxon>Chaetothyriomycetidae</taxon>
        <taxon>Chaetothyriales</taxon>
        <taxon>Herpotrichiellaceae</taxon>
        <taxon>Exophiala</taxon>
    </lineage>
</organism>
<feature type="region of interest" description="Disordered" evidence="1">
    <location>
        <begin position="630"/>
        <end position="815"/>
    </location>
</feature>
<feature type="signal peptide" evidence="2">
    <location>
        <begin position="1"/>
        <end position="23"/>
    </location>
</feature>
<protein>
    <submittedName>
        <fullName evidence="3">Uncharacterized protein</fullName>
    </submittedName>
</protein>
<proteinExistence type="predicted"/>
<evidence type="ECO:0000313" key="4">
    <source>
        <dbReference type="Proteomes" id="UP000053328"/>
    </source>
</evidence>
<accession>A0A0D1YJF8</accession>
<dbReference type="InterPro" id="IPR052109">
    <property type="entry name" value="SRRM_Domain-Containing"/>
</dbReference>
<evidence type="ECO:0000313" key="3">
    <source>
        <dbReference type="EMBL" id="KIW15096.1"/>
    </source>
</evidence>
<dbReference type="PANTHER" id="PTHR34755">
    <property type="entry name" value="SERINE/ARGININE REPETITIVE MATRIX PROTEIN 3-RELATED"/>
    <property type="match status" value="1"/>
</dbReference>
<dbReference type="VEuPathDB" id="FungiDB:PV08_07883"/>
<feature type="compositionally biased region" description="Low complexity" evidence="1">
    <location>
        <begin position="379"/>
        <end position="495"/>
    </location>
</feature>
<gene>
    <name evidence="3" type="ORF">PV08_07883</name>
</gene>
<dbReference type="Proteomes" id="UP000053328">
    <property type="component" value="Unassembled WGS sequence"/>
</dbReference>
<dbReference type="AlphaFoldDB" id="A0A0D1YJF8"/>
<feature type="compositionally biased region" description="Low complexity" evidence="1">
    <location>
        <begin position="924"/>
        <end position="970"/>
    </location>
</feature>
<evidence type="ECO:0000256" key="1">
    <source>
        <dbReference type="SAM" id="MobiDB-lite"/>
    </source>
</evidence>
<dbReference type="HOGENOM" id="CLU_009705_0_0_1"/>
<dbReference type="GeneID" id="27334966"/>
<dbReference type="OrthoDB" id="4158477at2759"/>
<evidence type="ECO:0000256" key="2">
    <source>
        <dbReference type="SAM" id="SignalP"/>
    </source>
</evidence>
<dbReference type="RefSeq" id="XP_016235312.1">
    <property type="nucleotide sequence ID" value="XM_016382210.1"/>
</dbReference>
<feature type="region of interest" description="Disordered" evidence="1">
    <location>
        <begin position="919"/>
        <end position="970"/>
    </location>
</feature>
<dbReference type="PANTHER" id="PTHR34755:SF4">
    <property type="entry name" value="F-BOX DOMAIN-CONTAINING PROTEIN"/>
    <property type="match status" value="1"/>
</dbReference>